<protein>
    <submittedName>
        <fullName evidence="2">Uncharacterized protein</fullName>
    </submittedName>
</protein>
<feature type="compositionally biased region" description="Polar residues" evidence="1">
    <location>
        <begin position="307"/>
        <end position="321"/>
    </location>
</feature>
<dbReference type="AlphaFoldDB" id="A0A9Q9ENH7"/>
<feature type="region of interest" description="Disordered" evidence="1">
    <location>
        <begin position="224"/>
        <end position="363"/>
    </location>
</feature>
<reference evidence="2" key="1">
    <citation type="submission" date="2022-06" db="EMBL/GenBank/DDBJ databases">
        <title>Complete genome sequences of two strains of the flax pathogen Septoria linicola.</title>
        <authorList>
            <person name="Lapalu N."/>
            <person name="Simon A."/>
            <person name="Demenou B."/>
            <person name="Paumier D."/>
            <person name="Guillot M.-P."/>
            <person name="Gout L."/>
            <person name="Valade R."/>
        </authorList>
    </citation>
    <scope>NUCLEOTIDE SEQUENCE</scope>
    <source>
        <strain evidence="2">SE15195</strain>
    </source>
</reference>
<evidence type="ECO:0000313" key="2">
    <source>
        <dbReference type="EMBL" id="USW55488.1"/>
    </source>
</evidence>
<dbReference type="Proteomes" id="UP001056384">
    <property type="component" value="Chromosome 7"/>
</dbReference>
<evidence type="ECO:0000256" key="1">
    <source>
        <dbReference type="SAM" id="MobiDB-lite"/>
    </source>
</evidence>
<name>A0A9Q9ENH7_9PEZI</name>
<dbReference type="EMBL" id="CP099424">
    <property type="protein sequence ID" value="USW55488.1"/>
    <property type="molecule type" value="Genomic_DNA"/>
</dbReference>
<feature type="compositionally biased region" description="Basic and acidic residues" evidence="1">
    <location>
        <begin position="240"/>
        <end position="251"/>
    </location>
</feature>
<accession>A0A9Q9ENH7</accession>
<gene>
    <name evidence="2" type="ORF">Slin15195_G088070</name>
</gene>
<keyword evidence="3" id="KW-1185">Reference proteome</keyword>
<feature type="compositionally biased region" description="Basic and acidic residues" evidence="1">
    <location>
        <begin position="270"/>
        <end position="279"/>
    </location>
</feature>
<sequence length="459" mass="50725">MVSTSKSRATNRSAALHCFATHTEDHNDATRLEQIGVWLGDYNEEAATVNGASQNEVEKSYFESTAGGIDCSKAEPYVFDQFSAEQYAVECAACKTSPSTATERFSLEVIEFSWVDDDESCAEERTHIQKHAWIYRCRLGEREVFAFVKPLPEREAKRVDSHTALWSFWKLDGGYTSRSLLATMHSDATTPLLRPDVVPVASGTGTQTWTTTAARTSTIPLETTGPWACLRGKPSMSGSEVRKETATDPRGLKSQALRGGPAMRSSLNGVHHDEHEQHPVNKRRRLSFDSMYDVTPSEQRNGLPGNKPTTGHENFQRSRPSTLAVRQVHSNTEPIVERRESSSRLLANSRPDPGETSQSDGSGASFTTTRFKVWFTFDSSVGAACRVVILDDSLSFDAAFAYIKAKLARKMNGKGLAAVVFKFDTGTMLEVDEEATWQEVVEMVKETGKAELEGTVDLE</sequence>
<proteinExistence type="predicted"/>
<organism evidence="2 3">
    <name type="scientific">Septoria linicola</name>
    <dbReference type="NCBI Taxonomy" id="215465"/>
    <lineage>
        <taxon>Eukaryota</taxon>
        <taxon>Fungi</taxon>
        <taxon>Dikarya</taxon>
        <taxon>Ascomycota</taxon>
        <taxon>Pezizomycotina</taxon>
        <taxon>Dothideomycetes</taxon>
        <taxon>Dothideomycetidae</taxon>
        <taxon>Mycosphaerellales</taxon>
        <taxon>Mycosphaerellaceae</taxon>
        <taxon>Septoria</taxon>
    </lineage>
</organism>
<evidence type="ECO:0000313" key="3">
    <source>
        <dbReference type="Proteomes" id="UP001056384"/>
    </source>
</evidence>